<dbReference type="InterPro" id="IPR011050">
    <property type="entry name" value="Pectin_lyase_fold/virulence"/>
</dbReference>
<comment type="subcellular location">
    <subcellularLocation>
        <location evidence="1">Secreted</location>
    </subcellularLocation>
</comment>
<feature type="chain" id="PRO_5022128871" evidence="4">
    <location>
        <begin position="28"/>
        <end position="938"/>
    </location>
</feature>
<dbReference type="RefSeq" id="WP_145791752.1">
    <property type="nucleotide sequence ID" value="NZ_BAAABR010000006.1"/>
</dbReference>
<dbReference type="AlphaFoldDB" id="A0A561ES69"/>
<protein>
    <submittedName>
        <fullName evidence="6">Copper-binding protein NosD</fullName>
    </submittedName>
</protein>
<dbReference type="SUPFAM" id="SSF49299">
    <property type="entry name" value="PKD domain"/>
    <property type="match status" value="2"/>
</dbReference>
<dbReference type="SUPFAM" id="SSF51126">
    <property type="entry name" value="Pectin lyase-like"/>
    <property type="match status" value="1"/>
</dbReference>
<dbReference type="Pfam" id="PF18911">
    <property type="entry name" value="PKD_4"/>
    <property type="match status" value="2"/>
</dbReference>
<name>A0A561ES69_9ACTN</name>
<feature type="domain" description="PKD" evidence="5">
    <location>
        <begin position="410"/>
        <end position="479"/>
    </location>
</feature>
<dbReference type="PANTHER" id="PTHR40088:SF2">
    <property type="entry name" value="SECRETED SUGAR HYDROLASE"/>
    <property type="match status" value="1"/>
</dbReference>
<dbReference type="PANTHER" id="PTHR40088">
    <property type="entry name" value="PECTATE LYASE (EUROFUNG)"/>
    <property type="match status" value="1"/>
</dbReference>
<gene>
    <name evidence="6" type="ORF">FB465_3528</name>
</gene>
<evidence type="ECO:0000256" key="3">
    <source>
        <dbReference type="ARBA" id="ARBA00022729"/>
    </source>
</evidence>
<evidence type="ECO:0000313" key="6">
    <source>
        <dbReference type="EMBL" id="TWE18453.1"/>
    </source>
</evidence>
<dbReference type="GO" id="GO:0005576">
    <property type="term" value="C:extracellular region"/>
    <property type="evidence" value="ECO:0007669"/>
    <property type="project" value="UniProtKB-SubCell"/>
</dbReference>
<dbReference type="CDD" id="cd00146">
    <property type="entry name" value="PKD"/>
    <property type="match status" value="1"/>
</dbReference>
<keyword evidence="7" id="KW-1185">Reference proteome</keyword>
<evidence type="ECO:0000259" key="5">
    <source>
        <dbReference type="PROSITE" id="PS50093"/>
    </source>
</evidence>
<dbReference type="Gene3D" id="2.160.20.10">
    <property type="entry name" value="Single-stranded right-handed beta-helix, Pectin lyase-like"/>
    <property type="match status" value="1"/>
</dbReference>
<dbReference type="InterPro" id="IPR035986">
    <property type="entry name" value="PKD_dom_sf"/>
</dbReference>
<accession>A0A561ES69</accession>
<feature type="domain" description="PKD" evidence="5">
    <location>
        <begin position="519"/>
        <end position="565"/>
    </location>
</feature>
<dbReference type="EMBL" id="VIVR01000001">
    <property type="protein sequence ID" value="TWE18453.1"/>
    <property type="molecule type" value="Genomic_DNA"/>
</dbReference>
<dbReference type="Proteomes" id="UP000318416">
    <property type="component" value="Unassembled WGS sequence"/>
</dbReference>
<dbReference type="InterPro" id="IPR007742">
    <property type="entry name" value="NosD_dom"/>
</dbReference>
<dbReference type="GO" id="GO:0016837">
    <property type="term" value="F:carbon-oxygen lyase activity, acting on polysaccharides"/>
    <property type="evidence" value="ECO:0007669"/>
    <property type="project" value="TreeGrafter"/>
</dbReference>
<evidence type="ECO:0000313" key="7">
    <source>
        <dbReference type="Proteomes" id="UP000318416"/>
    </source>
</evidence>
<dbReference type="SMART" id="SM00089">
    <property type="entry name" value="PKD"/>
    <property type="match status" value="2"/>
</dbReference>
<keyword evidence="2" id="KW-0964">Secreted</keyword>
<sequence length="938" mass="96247">MRKHHLAGLGTATAVVLGVVLPFPAAAADADTLYVNNTKSSNCSNDGSGTAAQPFCTIQAAADAAQPGQTVRVVRGSYPEQVKLNRSGTADKPITLVGGSIRDRAGMPVIALPTSRTHAFSATGAHDIKVTGFRFASTAEAVLLTDAQRITFEGNYIWGGSSAEAPPAAIRVTGASEDTTLSRNIVYTEGLQSISIEAGVKGTVVTGNAVTQKRNAGGITVTDAPGTVITGNSISAGCSPSLALLGDSSGAVVENNLLAADPYNARNSGLCTTPTSRLKVSDASRAGTTVDYNIADPYGHGAVAYDWAGTLSNSLKDAGQGAHDLIADPKLGVPELGLQPAPGSPAIDSADATARGAAETDLFGYRRIDDPYVANSGTGNGIHDRGAAEYTTSSRSVLLQPSADRVPTGAPVTIEIRDQESWSPVVAYTVDFGDGSEPAVTTGTSVQHSYATAGVYRLKVTVTSENGDSNTMADSTVTVSEPGPLVPRLTVFQVEGPLTFTASAASSSSPWTITKEILDYGDGTTVDLLTTYGRYSYHKEGDYTATLTVTDAGGRTEKISQKVHVAYQPSGFQPLEPVRVMDTRTDFAGRTTLGPGQTLTIPLGTRMAEGLPTFPLGYTPTAVVLNVTALSKDSASFLTVYPAGTDRPDTSSLNVAAKQVVPNLVTVPVGPDGNVAVYNKSGNVDVVADIFGYYYNQGPGSNPGDRYTAQAPVRLADTRSSGTRLGQGGETTIQVAGKNGVPLGATAAVLNVTSTGSTAPSFLTVYPAGGKRPETSNLNFTAGQTVPNQVVVPLSADGKVTVYNHAGSTDVVADLFGYYSPSGEALFTPVTPTRLVDTRAAGGPIGPGATLSVASGAPAGATGAVLNITGTGSTAGGYLTVWADGTPRPGTSNLNFTAGQTVPNHVTTPLGANGKFDLYNFQGTTDAVADVFGYFTKP</sequence>
<dbReference type="InterPro" id="IPR000601">
    <property type="entry name" value="PKD_dom"/>
</dbReference>
<dbReference type="InterPro" id="IPR052052">
    <property type="entry name" value="Polysaccharide_Lyase_9"/>
</dbReference>
<evidence type="ECO:0000256" key="4">
    <source>
        <dbReference type="SAM" id="SignalP"/>
    </source>
</evidence>
<proteinExistence type="predicted"/>
<dbReference type="InterPro" id="IPR013783">
    <property type="entry name" value="Ig-like_fold"/>
</dbReference>
<keyword evidence="3 4" id="KW-0732">Signal</keyword>
<dbReference type="GO" id="GO:0005975">
    <property type="term" value="P:carbohydrate metabolic process"/>
    <property type="evidence" value="ECO:0007669"/>
    <property type="project" value="UniProtKB-ARBA"/>
</dbReference>
<comment type="caution">
    <text evidence="6">The sequence shown here is derived from an EMBL/GenBank/DDBJ whole genome shotgun (WGS) entry which is preliminary data.</text>
</comment>
<dbReference type="InterPro" id="IPR022409">
    <property type="entry name" value="PKD/Chitinase_dom"/>
</dbReference>
<reference evidence="6 7" key="1">
    <citation type="submission" date="2019-06" db="EMBL/GenBank/DDBJ databases">
        <title>Sequencing the genomes of 1000 actinobacteria strains.</title>
        <authorList>
            <person name="Klenk H.-P."/>
        </authorList>
    </citation>
    <scope>NUCLEOTIDE SEQUENCE [LARGE SCALE GENOMIC DNA]</scope>
    <source>
        <strain evidence="6 7">DSM 41649</strain>
    </source>
</reference>
<feature type="signal peptide" evidence="4">
    <location>
        <begin position="1"/>
        <end position="27"/>
    </location>
</feature>
<dbReference type="PROSITE" id="PS50093">
    <property type="entry name" value="PKD"/>
    <property type="match status" value="2"/>
</dbReference>
<dbReference type="InterPro" id="IPR012334">
    <property type="entry name" value="Pectin_lyas_fold"/>
</dbReference>
<organism evidence="6 7">
    <name type="scientific">Kitasatospora atroaurantiaca</name>
    <dbReference type="NCBI Taxonomy" id="285545"/>
    <lineage>
        <taxon>Bacteria</taxon>
        <taxon>Bacillati</taxon>
        <taxon>Actinomycetota</taxon>
        <taxon>Actinomycetes</taxon>
        <taxon>Kitasatosporales</taxon>
        <taxon>Streptomycetaceae</taxon>
        <taxon>Kitasatospora</taxon>
    </lineage>
</organism>
<dbReference type="Pfam" id="PF05048">
    <property type="entry name" value="NosD"/>
    <property type="match status" value="1"/>
</dbReference>
<evidence type="ECO:0000256" key="1">
    <source>
        <dbReference type="ARBA" id="ARBA00004613"/>
    </source>
</evidence>
<evidence type="ECO:0000256" key="2">
    <source>
        <dbReference type="ARBA" id="ARBA00022525"/>
    </source>
</evidence>
<dbReference type="OrthoDB" id="3275941at2"/>
<dbReference type="Gene3D" id="2.60.40.10">
    <property type="entry name" value="Immunoglobulins"/>
    <property type="match status" value="2"/>
</dbReference>